<dbReference type="GO" id="GO:0016787">
    <property type="term" value="F:hydrolase activity"/>
    <property type="evidence" value="ECO:0007669"/>
    <property type="project" value="UniProtKB-KW"/>
</dbReference>
<proteinExistence type="predicted"/>
<evidence type="ECO:0000313" key="2">
    <source>
        <dbReference type="Proteomes" id="UP000469385"/>
    </source>
</evidence>
<comment type="caution">
    <text evidence="1">The sequence shown here is derived from an EMBL/GenBank/DDBJ whole genome shotgun (WGS) entry which is preliminary data.</text>
</comment>
<dbReference type="PIRSF" id="PIRSF007580">
    <property type="entry name" value="UCP07580"/>
    <property type="match status" value="1"/>
</dbReference>
<gene>
    <name evidence="1" type="ORF">GON04_17050</name>
</gene>
<name>A0A6N8IW16_9BURK</name>
<accession>A0A6N8IW16</accession>
<dbReference type="AlphaFoldDB" id="A0A6N8IW16"/>
<organism evidence="1 2">
    <name type="scientific">Ramlibacter pinisoli</name>
    <dbReference type="NCBI Taxonomy" id="2682844"/>
    <lineage>
        <taxon>Bacteria</taxon>
        <taxon>Pseudomonadati</taxon>
        <taxon>Pseudomonadota</taxon>
        <taxon>Betaproteobacteria</taxon>
        <taxon>Burkholderiales</taxon>
        <taxon>Comamonadaceae</taxon>
        <taxon>Ramlibacter</taxon>
    </lineage>
</organism>
<dbReference type="Proteomes" id="UP000469385">
    <property type="component" value="Unassembled WGS sequence"/>
</dbReference>
<keyword evidence="2" id="KW-1185">Reference proteome</keyword>
<dbReference type="EMBL" id="WSEL01000009">
    <property type="protein sequence ID" value="MVQ31169.1"/>
    <property type="molecule type" value="Genomic_DNA"/>
</dbReference>
<dbReference type="RefSeq" id="WP_157399251.1">
    <property type="nucleotide sequence ID" value="NZ_WSEL01000009.1"/>
</dbReference>
<sequence>MTDLVVRRLLVDMEQPIERHWCAGDAFRTAFFDALSMSFPLGEQFFIDSVRDGFKALPPDQQAHFQSEVQGFIGQEATHRRLHDLYNQHLARRGFVNHWEVRARQRLQLMQGVDVRHWLAITAANEHFTAIFADWMLRNPDLLGDRDPRLATLWLWHSAEESEHKNTAFDLYQALGGSHEWRVRWFRRITVTFLSETLLQTARNLRHDGTLWRWSTWKSAASYLFGRRGLVRQTFRPWKDYLHPDFHPSRHDGAAAERWLAEHRHAYIPVGR</sequence>
<keyword evidence="1" id="KW-0378">Hydrolase</keyword>
<dbReference type="Pfam" id="PF10118">
    <property type="entry name" value="Metal_hydrol"/>
    <property type="match status" value="1"/>
</dbReference>
<protein>
    <submittedName>
        <fullName evidence="1">Metal-dependent hydrolase</fullName>
    </submittedName>
</protein>
<dbReference type="PANTHER" id="PTHR39456">
    <property type="entry name" value="METAL-DEPENDENT HYDROLASE"/>
    <property type="match status" value="1"/>
</dbReference>
<dbReference type="InterPro" id="IPR016516">
    <property type="entry name" value="UCP07580"/>
</dbReference>
<dbReference type="PANTHER" id="PTHR39456:SF1">
    <property type="entry name" value="METAL-DEPENDENT HYDROLASE"/>
    <property type="match status" value="1"/>
</dbReference>
<reference evidence="1 2" key="1">
    <citation type="submission" date="2019-12" db="EMBL/GenBank/DDBJ databases">
        <authorList>
            <person name="Huq M.A."/>
        </authorList>
    </citation>
    <scope>NUCLEOTIDE SEQUENCE [LARGE SCALE GENOMIC DNA]</scope>
    <source>
        <strain evidence="1 2">MAH-25</strain>
    </source>
</reference>
<evidence type="ECO:0000313" key="1">
    <source>
        <dbReference type="EMBL" id="MVQ31169.1"/>
    </source>
</evidence>